<dbReference type="Gramene" id="TRITD3Av1G030970.2">
    <property type="protein sequence ID" value="TRITD3Av1G030970.2"/>
    <property type="gene ID" value="TRITD3Av1G030970"/>
</dbReference>
<dbReference type="EMBL" id="LT934115">
    <property type="protein sequence ID" value="VAH57587.1"/>
    <property type="molecule type" value="Genomic_DNA"/>
</dbReference>
<dbReference type="InterPro" id="IPR050712">
    <property type="entry name" value="NAD(P)H-dep_reductase"/>
</dbReference>
<evidence type="ECO:0000313" key="1">
    <source>
        <dbReference type="EMBL" id="VAH57587.1"/>
    </source>
</evidence>
<protein>
    <recommendedName>
        <fullName evidence="3">NADPH-dependent FMN reductase-like domain-containing protein</fullName>
    </recommendedName>
</protein>
<sequence length="113" mass="12701">MDSVTVSTAAKPTLRVAAFCGSLRKDSWHRGLIRAAEELCEESIPGLRIDHVGIFLDLHFINKPELHIRAFAEPPKFDGEGNLIDAVTRERLKKVLLSLQAFALRLQHNNKDD</sequence>
<gene>
    <name evidence="1" type="ORF">TRITD_3Av1G030970</name>
</gene>
<dbReference type="PANTHER" id="PTHR30543:SF17">
    <property type="entry name" value="NAD(P)H DEHYDROGENASE (QUINONE)"/>
    <property type="match status" value="1"/>
</dbReference>
<proteinExistence type="predicted"/>
<dbReference type="PANTHER" id="PTHR30543">
    <property type="entry name" value="CHROMATE REDUCTASE"/>
    <property type="match status" value="1"/>
</dbReference>
<dbReference type="Gene3D" id="3.40.50.360">
    <property type="match status" value="1"/>
</dbReference>
<dbReference type="AlphaFoldDB" id="A0A9R0RDA6"/>
<evidence type="ECO:0008006" key="3">
    <source>
        <dbReference type="Google" id="ProtNLM"/>
    </source>
</evidence>
<keyword evidence="2" id="KW-1185">Reference proteome</keyword>
<organism evidence="1 2">
    <name type="scientific">Triticum turgidum subsp. durum</name>
    <name type="common">Durum wheat</name>
    <name type="synonym">Triticum durum</name>
    <dbReference type="NCBI Taxonomy" id="4567"/>
    <lineage>
        <taxon>Eukaryota</taxon>
        <taxon>Viridiplantae</taxon>
        <taxon>Streptophyta</taxon>
        <taxon>Embryophyta</taxon>
        <taxon>Tracheophyta</taxon>
        <taxon>Spermatophyta</taxon>
        <taxon>Magnoliopsida</taxon>
        <taxon>Liliopsida</taxon>
        <taxon>Poales</taxon>
        <taxon>Poaceae</taxon>
        <taxon>BOP clade</taxon>
        <taxon>Pooideae</taxon>
        <taxon>Triticodae</taxon>
        <taxon>Triticeae</taxon>
        <taxon>Triticinae</taxon>
        <taxon>Triticum</taxon>
    </lineage>
</organism>
<dbReference type="Proteomes" id="UP000324705">
    <property type="component" value="Chromosome 3A"/>
</dbReference>
<accession>A0A9R0RDA6</accession>
<dbReference type="GO" id="GO:0010181">
    <property type="term" value="F:FMN binding"/>
    <property type="evidence" value="ECO:0007669"/>
    <property type="project" value="TreeGrafter"/>
</dbReference>
<reference evidence="1 2" key="1">
    <citation type="submission" date="2017-09" db="EMBL/GenBank/DDBJ databases">
        <authorList>
            <consortium name="International Durum Wheat Genome Sequencing Consortium (IDWGSC)"/>
            <person name="Milanesi L."/>
        </authorList>
    </citation>
    <scope>NUCLEOTIDE SEQUENCE [LARGE SCALE GENOMIC DNA]</scope>
    <source>
        <strain evidence="2">cv. Svevo</strain>
    </source>
</reference>
<evidence type="ECO:0000313" key="2">
    <source>
        <dbReference type="Proteomes" id="UP000324705"/>
    </source>
</evidence>
<dbReference type="InterPro" id="IPR029039">
    <property type="entry name" value="Flavoprotein-like_sf"/>
</dbReference>
<name>A0A9R0RDA6_TRITD</name>
<dbReference type="GO" id="GO:0005829">
    <property type="term" value="C:cytosol"/>
    <property type="evidence" value="ECO:0007669"/>
    <property type="project" value="TreeGrafter"/>
</dbReference>